<reference evidence="1 2" key="1">
    <citation type="submission" date="2018-04" db="EMBL/GenBank/DDBJ databases">
        <title>Chitinophaga fuyangensis sp. nov., isolated from soil in a chemical factory.</title>
        <authorList>
            <person name="Chen K."/>
        </authorList>
    </citation>
    <scope>NUCLEOTIDE SEQUENCE [LARGE SCALE GENOMIC DNA]</scope>
    <source>
        <strain evidence="1 2">LY-1</strain>
    </source>
</reference>
<keyword evidence="2" id="KW-1185">Reference proteome</keyword>
<protein>
    <submittedName>
        <fullName evidence="1">Uncharacterized protein</fullName>
    </submittedName>
</protein>
<sequence length="126" mass="14497">MHQSTLLKWRQYVSVLCSVILLAVFFSVQCIRNFDVGNTIYLPITSVQASHHTQELSSPKHAPTTRIKIRLNKRFQSTSIGFASKWPEPPVITYLELVRQYYFYDSNLLSTIRLHESLRGPPALSC</sequence>
<dbReference type="EMBL" id="QCYK01000001">
    <property type="protein sequence ID" value="PUZ29455.1"/>
    <property type="molecule type" value="Genomic_DNA"/>
</dbReference>
<comment type="caution">
    <text evidence="1">The sequence shown here is derived from an EMBL/GenBank/DDBJ whole genome shotgun (WGS) entry which is preliminary data.</text>
</comment>
<name>A0A2T7BP47_9BACT</name>
<proteinExistence type="predicted"/>
<gene>
    <name evidence="1" type="ORF">DCC81_08400</name>
</gene>
<evidence type="ECO:0000313" key="2">
    <source>
        <dbReference type="Proteomes" id="UP000244450"/>
    </source>
</evidence>
<dbReference type="OrthoDB" id="9918382at2"/>
<dbReference type="AlphaFoldDB" id="A0A2T7BP47"/>
<dbReference type="RefSeq" id="WP_108686092.1">
    <property type="nucleotide sequence ID" value="NZ_QCYK01000001.1"/>
</dbReference>
<evidence type="ECO:0000313" key="1">
    <source>
        <dbReference type="EMBL" id="PUZ29455.1"/>
    </source>
</evidence>
<accession>A0A2T7BP47</accession>
<dbReference type="Proteomes" id="UP000244450">
    <property type="component" value="Unassembled WGS sequence"/>
</dbReference>
<organism evidence="1 2">
    <name type="scientific">Chitinophaga parva</name>
    <dbReference type="NCBI Taxonomy" id="2169414"/>
    <lineage>
        <taxon>Bacteria</taxon>
        <taxon>Pseudomonadati</taxon>
        <taxon>Bacteroidota</taxon>
        <taxon>Chitinophagia</taxon>
        <taxon>Chitinophagales</taxon>
        <taxon>Chitinophagaceae</taxon>
        <taxon>Chitinophaga</taxon>
    </lineage>
</organism>